<dbReference type="AlphaFoldDB" id="A0A5B8RF17"/>
<proteinExistence type="predicted"/>
<name>A0A5B8RF17_9ZZZZ</name>
<reference evidence="2" key="1">
    <citation type="submission" date="2019-06" db="EMBL/GenBank/DDBJ databases">
        <authorList>
            <person name="Murdoch R.W."/>
            <person name="Fathepure B."/>
        </authorList>
    </citation>
    <scope>NUCLEOTIDE SEQUENCE</scope>
</reference>
<gene>
    <name evidence="2" type="ORF">KBTEX_02786</name>
</gene>
<evidence type="ECO:0000313" key="2">
    <source>
        <dbReference type="EMBL" id="QEA06448.1"/>
    </source>
</evidence>
<accession>A0A5B8RF17</accession>
<dbReference type="EMBL" id="MN079144">
    <property type="protein sequence ID" value="QEA06448.1"/>
    <property type="molecule type" value="Genomic_DNA"/>
</dbReference>
<sequence length="147" mass="16684">MSDETEKLAPPAHFTAEQRETFAALNPNQQRAVVTAIETIEAAEAEAREIEALANAMQRRRGEIGRQVQEWAQELHQRLPDTRQELLEGEAELDDLLDLLNQRRLLRDLESELPELDKAVHSQRHRALQPGNRIRGANRILAANGLN</sequence>
<keyword evidence="1" id="KW-0175">Coiled coil</keyword>
<organism evidence="2">
    <name type="scientific">uncultured organism</name>
    <dbReference type="NCBI Taxonomy" id="155900"/>
    <lineage>
        <taxon>unclassified sequences</taxon>
        <taxon>environmental samples</taxon>
    </lineage>
</organism>
<evidence type="ECO:0000256" key="1">
    <source>
        <dbReference type="SAM" id="Coils"/>
    </source>
</evidence>
<protein>
    <submittedName>
        <fullName evidence="2">Uncharacterized protein</fullName>
    </submittedName>
</protein>
<feature type="coiled-coil region" evidence="1">
    <location>
        <begin position="33"/>
        <end position="60"/>
    </location>
</feature>